<accession>A0ABS2LKG3</accession>
<dbReference type="InterPro" id="IPR042490">
    <property type="entry name" value="Thio_Ohase/BAAT_N"/>
</dbReference>
<keyword evidence="3" id="KW-1185">Reference proteome</keyword>
<comment type="caution">
    <text evidence="2">The sequence shown here is derived from an EMBL/GenBank/DDBJ whole genome shotgun (WGS) entry which is preliminary data.</text>
</comment>
<dbReference type="Gene3D" id="3.40.50.1820">
    <property type="entry name" value="alpha/beta hydrolase"/>
    <property type="match status" value="1"/>
</dbReference>
<dbReference type="PANTHER" id="PTHR10824:SF4">
    <property type="entry name" value="ACYL-COENZYME A THIOESTERASE 1-LIKE"/>
    <property type="match status" value="1"/>
</dbReference>
<organism evidence="2 3">
    <name type="scientific">Oerskovia jenensis</name>
    <dbReference type="NCBI Taxonomy" id="162169"/>
    <lineage>
        <taxon>Bacteria</taxon>
        <taxon>Bacillati</taxon>
        <taxon>Actinomycetota</taxon>
        <taxon>Actinomycetes</taxon>
        <taxon>Micrococcales</taxon>
        <taxon>Cellulomonadaceae</taxon>
        <taxon>Oerskovia</taxon>
    </lineage>
</organism>
<reference evidence="2 3" key="1">
    <citation type="submission" date="2021-01" db="EMBL/GenBank/DDBJ databases">
        <title>Sequencing the genomes of 1000 actinobacteria strains.</title>
        <authorList>
            <person name="Klenk H.-P."/>
        </authorList>
    </citation>
    <scope>NUCLEOTIDE SEQUENCE [LARGE SCALE GENOMIC DNA]</scope>
    <source>
        <strain evidence="2 3">DSM 46000</strain>
    </source>
</reference>
<dbReference type="EMBL" id="JAFBBO010000001">
    <property type="protein sequence ID" value="MBM7480924.1"/>
    <property type="molecule type" value="Genomic_DNA"/>
</dbReference>
<dbReference type="PIRSF" id="PIRSF016521">
    <property type="entry name" value="Acyl-CoA_hydro"/>
    <property type="match status" value="1"/>
</dbReference>
<protein>
    <submittedName>
        <fullName evidence="2">Dienelactone hydrolase</fullName>
    </submittedName>
</protein>
<feature type="domain" description="BAAT/Acyl-CoA thioester hydrolase C-terminal" evidence="1">
    <location>
        <begin position="203"/>
        <end position="385"/>
    </location>
</feature>
<dbReference type="SUPFAM" id="SSF53474">
    <property type="entry name" value="alpha/beta-Hydrolases"/>
    <property type="match status" value="1"/>
</dbReference>
<dbReference type="RefSeq" id="WP_205308610.1">
    <property type="nucleotide sequence ID" value="NZ_BAAAVF010000001.1"/>
</dbReference>
<dbReference type="Pfam" id="PF08840">
    <property type="entry name" value="BAAT_C"/>
    <property type="match status" value="1"/>
</dbReference>
<evidence type="ECO:0000259" key="1">
    <source>
        <dbReference type="Pfam" id="PF08840"/>
    </source>
</evidence>
<sequence>MLYFAPHVSSTLIDEPITATLHGVGLGEAVDIRVSARDHDHRLWSQTFQIHIDGSRAIDLVHASQADDDLPFDPHALVHQLAPETPTRWTNQISSTLRPLTVSIEALDPATDRLLASTEHIRAFSRPDVSRHEWRTRQTIANLYKPAQSHDPRAVIVLPGAWGGFDWCNQMAALIAARGRPALALPYFDWRGEYGLPTGIAHIPLEYAQRAARRLHEEPGIDPHWISVIGMSKGAEFALAWASHDRRVNEVIALSPTLYAWESVREDGTPPARSSWTYAGRPLPFLHFDADAEFYETLDKTLLQKFHERAVAAAPDGSPARLPVEDITARTLLISQESDTLWPASSMGTQIAQAMDRARKGAQVEHVIAPGRGHAMFAAGVPANGVDASPRVNGLAQTEIWSHVRRFLQL</sequence>
<keyword evidence="2" id="KW-0378">Hydrolase</keyword>
<proteinExistence type="predicted"/>
<dbReference type="Gene3D" id="2.60.40.2240">
    <property type="entry name" value="Acyl-CoA thioester hydrolase/BAAT N-terminal domain"/>
    <property type="match status" value="1"/>
</dbReference>
<dbReference type="InterPro" id="IPR016662">
    <property type="entry name" value="Acyl-CoA_thioEstase_long-chain"/>
</dbReference>
<evidence type="ECO:0000313" key="3">
    <source>
        <dbReference type="Proteomes" id="UP000698059"/>
    </source>
</evidence>
<dbReference type="GO" id="GO:0016787">
    <property type="term" value="F:hydrolase activity"/>
    <property type="evidence" value="ECO:0007669"/>
    <property type="project" value="UniProtKB-KW"/>
</dbReference>
<name>A0ABS2LKG3_9CELL</name>
<dbReference type="Proteomes" id="UP000698059">
    <property type="component" value="Unassembled WGS sequence"/>
</dbReference>
<dbReference type="PANTHER" id="PTHR10824">
    <property type="entry name" value="ACYL-COENZYME A THIOESTERASE-RELATED"/>
    <property type="match status" value="1"/>
</dbReference>
<evidence type="ECO:0000313" key="2">
    <source>
        <dbReference type="EMBL" id="MBM7480924.1"/>
    </source>
</evidence>
<dbReference type="InterPro" id="IPR029058">
    <property type="entry name" value="AB_hydrolase_fold"/>
</dbReference>
<gene>
    <name evidence="2" type="ORF">JOD49_003844</name>
</gene>
<dbReference type="InterPro" id="IPR014940">
    <property type="entry name" value="BAAT_C"/>
</dbReference>